<evidence type="ECO:0000313" key="1">
    <source>
        <dbReference type="EMBL" id="GAI61580.1"/>
    </source>
</evidence>
<organism evidence="1">
    <name type="scientific">marine sediment metagenome</name>
    <dbReference type="NCBI Taxonomy" id="412755"/>
    <lineage>
        <taxon>unclassified sequences</taxon>
        <taxon>metagenomes</taxon>
        <taxon>ecological metagenomes</taxon>
    </lineage>
</organism>
<name>X1REK6_9ZZZZ</name>
<accession>X1REK6</accession>
<gene>
    <name evidence="1" type="ORF">S12H4_10172</name>
</gene>
<proteinExistence type="predicted"/>
<dbReference type="AlphaFoldDB" id="X1REK6"/>
<dbReference type="EMBL" id="BARW01004293">
    <property type="protein sequence ID" value="GAI61580.1"/>
    <property type="molecule type" value="Genomic_DNA"/>
</dbReference>
<comment type="caution">
    <text evidence="1">The sequence shown here is derived from an EMBL/GenBank/DDBJ whole genome shotgun (WGS) entry which is preliminary data.</text>
</comment>
<feature type="non-terminal residue" evidence="1">
    <location>
        <position position="62"/>
    </location>
</feature>
<protein>
    <submittedName>
        <fullName evidence="1">Uncharacterized protein</fullName>
    </submittedName>
</protein>
<sequence>MPFANVPQNLQEVTDDFAASSIGISYLVVDIDEDLSKLGTLMGQYRFDEATLLADETYSKLS</sequence>
<reference evidence="1" key="1">
    <citation type="journal article" date="2014" name="Front. Microbiol.">
        <title>High frequency of phylogenetically diverse reductive dehalogenase-homologous genes in deep subseafloor sedimentary metagenomes.</title>
        <authorList>
            <person name="Kawai M."/>
            <person name="Futagami T."/>
            <person name="Toyoda A."/>
            <person name="Takaki Y."/>
            <person name="Nishi S."/>
            <person name="Hori S."/>
            <person name="Arai W."/>
            <person name="Tsubouchi T."/>
            <person name="Morono Y."/>
            <person name="Uchiyama I."/>
            <person name="Ito T."/>
            <person name="Fujiyama A."/>
            <person name="Inagaki F."/>
            <person name="Takami H."/>
        </authorList>
    </citation>
    <scope>NUCLEOTIDE SEQUENCE</scope>
    <source>
        <strain evidence="1">Expedition CK06-06</strain>
    </source>
</reference>